<reference evidence="1" key="1">
    <citation type="journal article" date="2020" name="mSystems">
        <title>Genome- and Community-Level Interaction Insights into Carbon Utilization and Element Cycling Functions of Hydrothermarchaeota in Hydrothermal Sediment.</title>
        <authorList>
            <person name="Zhou Z."/>
            <person name="Liu Y."/>
            <person name="Xu W."/>
            <person name="Pan J."/>
            <person name="Luo Z.H."/>
            <person name="Li M."/>
        </authorList>
    </citation>
    <scope>NUCLEOTIDE SEQUENCE [LARGE SCALE GENOMIC DNA]</scope>
    <source>
        <strain evidence="1">SpSt-609</strain>
    </source>
</reference>
<proteinExistence type="predicted"/>
<sequence length="174" mass="19968">MNYIELLVCMFVAVLVISVAMTCYNAVLVHMGNIINKNQESLLEFHAVNYIRFDITRHAVSGATVKIGKTGSSSYINFVESIDGVKKYVQYRISDEILGKWTLTRTTEDYFYRAVLNRRYFTVLSPLRFYESPDSRFIVLESKTYGDVLIPKLLPDVQVINISVRKVSNPVPQR</sequence>
<organism evidence="1">
    <name type="scientific">Fervidobacterium thailandense</name>
    <dbReference type="NCBI Taxonomy" id="1008305"/>
    <lineage>
        <taxon>Bacteria</taxon>
        <taxon>Thermotogati</taxon>
        <taxon>Thermotogota</taxon>
        <taxon>Thermotogae</taxon>
        <taxon>Thermotogales</taxon>
        <taxon>Fervidobacteriaceae</taxon>
        <taxon>Fervidobacterium</taxon>
    </lineage>
</organism>
<comment type="caution">
    <text evidence="1">The sequence shown here is derived from an EMBL/GenBank/DDBJ whole genome shotgun (WGS) entry which is preliminary data.</text>
</comment>
<protein>
    <submittedName>
        <fullName evidence="1">Uncharacterized protein</fullName>
    </submittedName>
</protein>
<accession>A0A7C4RWQ6</accession>
<name>A0A7C4RWQ6_9BACT</name>
<gene>
    <name evidence="1" type="ORF">ENT77_07555</name>
</gene>
<evidence type="ECO:0000313" key="1">
    <source>
        <dbReference type="EMBL" id="HGU41036.1"/>
    </source>
</evidence>
<dbReference type="EMBL" id="DSZY01000034">
    <property type="protein sequence ID" value="HGU41036.1"/>
    <property type="molecule type" value="Genomic_DNA"/>
</dbReference>
<dbReference type="AlphaFoldDB" id="A0A7C4RWQ6"/>